<organism evidence="1 2">
    <name type="scientific">Brachionus plicatilis</name>
    <name type="common">Marine rotifer</name>
    <name type="synonym">Brachionus muelleri</name>
    <dbReference type="NCBI Taxonomy" id="10195"/>
    <lineage>
        <taxon>Eukaryota</taxon>
        <taxon>Metazoa</taxon>
        <taxon>Spiralia</taxon>
        <taxon>Gnathifera</taxon>
        <taxon>Rotifera</taxon>
        <taxon>Eurotatoria</taxon>
        <taxon>Monogononta</taxon>
        <taxon>Pseudotrocha</taxon>
        <taxon>Ploima</taxon>
        <taxon>Brachionidae</taxon>
        <taxon>Brachionus</taxon>
    </lineage>
</organism>
<keyword evidence="2" id="KW-1185">Reference proteome</keyword>
<dbReference type="AlphaFoldDB" id="A0A3M7QUC3"/>
<evidence type="ECO:0000313" key="2">
    <source>
        <dbReference type="Proteomes" id="UP000276133"/>
    </source>
</evidence>
<gene>
    <name evidence="1" type="ORF">BpHYR1_014967</name>
</gene>
<protein>
    <submittedName>
        <fullName evidence="1">Uncharacterized protein</fullName>
    </submittedName>
</protein>
<evidence type="ECO:0000313" key="1">
    <source>
        <dbReference type="EMBL" id="RNA14588.1"/>
    </source>
</evidence>
<dbReference type="Proteomes" id="UP000276133">
    <property type="component" value="Unassembled WGS sequence"/>
</dbReference>
<dbReference type="EMBL" id="REGN01005156">
    <property type="protein sequence ID" value="RNA14588.1"/>
    <property type="molecule type" value="Genomic_DNA"/>
</dbReference>
<comment type="caution">
    <text evidence="1">The sequence shown here is derived from an EMBL/GenBank/DDBJ whole genome shotgun (WGS) entry which is preliminary data.</text>
</comment>
<proteinExistence type="predicted"/>
<accession>A0A3M7QUC3</accession>
<reference evidence="1 2" key="1">
    <citation type="journal article" date="2018" name="Sci. Rep.">
        <title>Genomic signatures of local adaptation to the degree of environmental predictability in rotifers.</title>
        <authorList>
            <person name="Franch-Gras L."/>
            <person name="Hahn C."/>
            <person name="Garcia-Roger E.M."/>
            <person name="Carmona M.J."/>
            <person name="Serra M."/>
            <person name="Gomez A."/>
        </authorList>
    </citation>
    <scope>NUCLEOTIDE SEQUENCE [LARGE SCALE GENOMIC DNA]</scope>
    <source>
        <strain evidence="1">HYR1</strain>
    </source>
</reference>
<name>A0A3M7QUC3_BRAPC</name>
<sequence>MLSLGFINYACHQDNFNYEFCIKKNHWFAIKLPNKYFFLIYKRKSKTNVLENDLIISSFL</sequence>